<evidence type="ECO:0008006" key="4">
    <source>
        <dbReference type="Google" id="ProtNLM"/>
    </source>
</evidence>
<protein>
    <recommendedName>
        <fullName evidence="4">Metallo-beta-lactamase domain-containing protein</fullName>
    </recommendedName>
</protein>
<dbReference type="PANTHER" id="PTHR11203:SF37">
    <property type="entry name" value="INTEGRATOR COMPLEX SUBUNIT 11"/>
    <property type="match status" value="1"/>
</dbReference>
<feature type="domain" description="Metallo-beta-lactamase" evidence="2">
    <location>
        <begin position="28"/>
        <end position="151"/>
    </location>
</feature>
<dbReference type="Gene3D" id="3.60.15.10">
    <property type="entry name" value="Ribonuclease Z/Hydroxyacylglutathione hydrolase-like"/>
    <property type="match status" value="1"/>
</dbReference>
<organism evidence="3">
    <name type="scientific">Candidatus Methanomethylicus mesodigestus</name>
    <dbReference type="NCBI Taxonomy" id="1867258"/>
    <lineage>
        <taxon>Archaea</taxon>
        <taxon>Thermoproteota</taxon>
        <taxon>Methanosuratincolia</taxon>
        <taxon>Candidatus Methanomethylicales</taxon>
        <taxon>Candidatus Methanomethylicaceae</taxon>
        <taxon>Candidatus Methanomethylicus</taxon>
    </lineage>
</organism>
<feature type="domain" description="Zn-dependent metallo-hydrolase RNA specificity" evidence="1">
    <location>
        <begin position="281"/>
        <end position="307"/>
    </location>
</feature>
<dbReference type="InterPro" id="IPR011108">
    <property type="entry name" value="RMMBL"/>
</dbReference>
<name>A0A7C3ITE6_9CREN</name>
<reference evidence="3" key="1">
    <citation type="journal article" date="2020" name="mSystems">
        <title>Genome- and Community-Level Interaction Insights into Carbon Utilization and Element Cycling Functions of Hydrothermarchaeota in Hydrothermal Sediment.</title>
        <authorList>
            <person name="Zhou Z."/>
            <person name="Liu Y."/>
            <person name="Xu W."/>
            <person name="Pan J."/>
            <person name="Luo Z.H."/>
            <person name="Li M."/>
        </authorList>
    </citation>
    <scope>NUCLEOTIDE SEQUENCE [LARGE SCALE GENOMIC DNA]</scope>
    <source>
        <strain evidence="3">SpSt-468</strain>
    </source>
</reference>
<evidence type="ECO:0000313" key="3">
    <source>
        <dbReference type="EMBL" id="HFK20932.1"/>
    </source>
</evidence>
<dbReference type="EMBL" id="DSTX01000011">
    <property type="protein sequence ID" value="HFK20932.1"/>
    <property type="molecule type" value="Genomic_DNA"/>
</dbReference>
<gene>
    <name evidence="3" type="ORF">ENS19_06590</name>
</gene>
<dbReference type="GO" id="GO:0004521">
    <property type="term" value="F:RNA endonuclease activity"/>
    <property type="evidence" value="ECO:0007669"/>
    <property type="project" value="TreeGrafter"/>
</dbReference>
<sequence length="327" mass="36715">MFDVTWHNGISVSAPGLNIILDPLRVTKASDYVFISHAHMDHTNAFTDSSKIKYATPETIALYEAITQKKVKNTLPCVYDKTIEHHQTTLKVIKSGHVFGSAAVQMATKDVTFLYTGDFNYVDSLMQKAISPIECDVLVIESTYGRPDYIFPERNLVYDEIVDWAARTIMEGGLPIILSYPVGKAQELTKLFNMYTSIPVVTHPSITRTNEAVNRFGQSLVYYDMAKEGEELIRSKSCVCIYPTCYRPNALRCVYPDSKIATVTGWALSFGKRSADVSFILSSHADYAQLIKFVEECKPKNVYTVHGFSEIFAHKLCKKGINARSLC</sequence>
<dbReference type="Pfam" id="PF12706">
    <property type="entry name" value="Lactamase_B_2"/>
    <property type="match status" value="1"/>
</dbReference>
<dbReference type="SUPFAM" id="SSF56281">
    <property type="entry name" value="Metallo-hydrolase/oxidoreductase"/>
    <property type="match status" value="1"/>
</dbReference>
<evidence type="ECO:0000259" key="2">
    <source>
        <dbReference type="Pfam" id="PF12706"/>
    </source>
</evidence>
<evidence type="ECO:0000259" key="1">
    <source>
        <dbReference type="Pfam" id="PF07521"/>
    </source>
</evidence>
<dbReference type="Pfam" id="PF07521">
    <property type="entry name" value="RMMBL"/>
    <property type="match status" value="1"/>
</dbReference>
<dbReference type="InterPro" id="IPR036866">
    <property type="entry name" value="RibonucZ/Hydroxyglut_hydro"/>
</dbReference>
<dbReference type="InterPro" id="IPR050698">
    <property type="entry name" value="MBL"/>
</dbReference>
<dbReference type="PANTHER" id="PTHR11203">
    <property type="entry name" value="CLEAVAGE AND POLYADENYLATION SPECIFICITY FACTOR FAMILY MEMBER"/>
    <property type="match status" value="1"/>
</dbReference>
<proteinExistence type="predicted"/>
<dbReference type="AlphaFoldDB" id="A0A7C3ITE6"/>
<accession>A0A7C3ITE6</accession>
<dbReference type="InterPro" id="IPR001279">
    <property type="entry name" value="Metallo-B-lactamas"/>
</dbReference>
<comment type="caution">
    <text evidence="3">The sequence shown here is derived from an EMBL/GenBank/DDBJ whole genome shotgun (WGS) entry which is preliminary data.</text>
</comment>